<feature type="transmembrane region" description="Helical" evidence="2">
    <location>
        <begin position="12"/>
        <end position="37"/>
    </location>
</feature>
<keyword evidence="2" id="KW-0812">Transmembrane</keyword>
<dbReference type="AlphaFoldDB" id="A0AAC9J8G6"/>
<feature type="compositionally biased region" description="Basic and acidic residues" evidence="1">
    <location>
        <begin position="608"/>
        <end position="631"/>
    </location>
</feature>
<feature type="compositionally biased region" description="Basic and acidic residues" evidence="1">
    <location>
        <begin position="588"/>
        <end position="600"/>
    </location>
</feature>
<keyword evidence="4" id="KW-1185">Reference proteome</keyword>
<reference evidence="3 4" key="1">
    <citation type="submission" date="2016-11" db="EMBL/GenBank/DDBJ databases">
        <authorList>
            <person name="Hagglund E."/>
            <person name="Bystrom M."/>
            <person name="Naslund J."/>
            <person name="Stenberg P."/>
            <person name="Sjodin A."/>
        </authorList>
    </citation>
    <scope>NUCLEOTIDE SEQUENCE [LARGE SCALE GENOMIC DNA]</scope>
    <source>
        <strain evidence="3 4">CCUG 58020</strain>
    </source>
</reference>
<dbReference type="RefSeq" id="WP_066046824.1">
    <property type="nucleotide sequence ID" value="NZ_CP018093.1"/>
</dbReference>
<keyword evidence="2" id="KW-1133">Transmembrane helix</keyword>
<name>A0AAC9J8G6_9GAMM</name>
<evidence type="ECO:0000313" key="4">
    <source>
        <dbReference type="Proteomes" id="UP000182459"/>
    </source>
</evidence>
<evidence type="ECO:0000256" key="1">
    <source>
        <dbReference type="SAM" id="MobiDB-lite"/>
    </source>
</evidence>
<keyword evidence="2" id="KW-0472">Membrane</keyword>
<protein>
    <submittedName>
        <fullName evidence="3">Uncharacterized protein</fullName>
    </submittedName>
</protein>
<gene>
    <name evidence="3" type="ORF">FSC454_07755</name>
</gene>
<feature type="region of interest" description="Disordered" evidence="1">
    <location>
        <begin position="581"/>
        <end position="642"/>
    </location>
</feature>
<dbReference type="Proteomes" id="UP000182459">
    <property type="component" value="Chromosome"/>
</dbReference>
<accession>A0AAC9J8G6</accession>
<organism evidence="3 4">
    <name type="scientific">Francisella hispaniensis FSC454</name>
    <dbReference type="NCBI Taxonomy" id="1088883"/>
    <lineage>
        <taxon>Bacteria</taxon>
        <taxon>Pseudomonadati</taxon>
        <taxon>Pseudomonadota</taxon>
        <taxon>Gammaproteobacteria</taxon>
        <taxon>Thiotrichales</taxon>
        <taxon>Francisellaceae</taxon>
        <taxon>Francisella</taxon>
    </lineage>
</organism>
<sequence length="660" mass="75216">MYKRKRLNTKVSGSALLMALIFSFVIMVMLTGLLYTFKMGLLTTKSIIKNNNEKVLGETYISKVKDDINFTKSAEFEIGDSKFQIVVNNDDISTFFPSNTNAELFQSQQYDSYDVIYKAFNLGTHVDLTERIIYNALAANSYQTYDGEFIPINVPMINLDAITDYQERIYRLKSDGSIDDAPKGFIGFIQKQNRQLSIFTKNAKIGVPIPEKMATDYKVKVGWNLEKGKWTLYLILYDTDKLFTTDILLDDLLDEDKVKGLEVDNEALGNQIGKWQAVISGGGRGMSSAGEQFIKNGIINVVWYFEKNDAPPELMIVRSVTQNQTGSNTEKKSSKLKKITRQQLEIYYSRYSSVDKNYVVKLADRIEFKEELNEDTVKLLVPDMASNLEANMVLIFHPNDQSKTLMGISDFNYNGDHRVGKSLDTYIDGESFGKPVIVSKSNDSMYIITFESNKLHRYEYKKGYGSFINLEYGSNGLEKEFEFDSQNNSDMVVVGLPKSKKEDDKKDEGIQLVVPKFGYLFVFTPDKVLQLNYDFDILQEIDIGASSPQILADFDAVKNTINKIYIQSEALDVKVQEIRDELGDEGQPQDKSEINDKDKSSSQNKSKSMVERKKQELAKKSSKTKDEKDNKDEEDNEPAERVYLDSKYLYPLGIVKEVKL</sequence>
<proteinExistence type="predicted"/>
<dbReference type="KEGG" id="fhi:FSC454_07755"/>
<dbReference type="EMBL" id="CP018093">
    <property type="protein sequence ID" value="APD50985.1"/>
    <property type="molecule type" value="Genomic_DNA"/>
</dbReference>
<evidence type="ECO:0000313" key="3">
    <source>
        <dbReference type="EMBL" id="APD50985.1"/>
    </source>
</evidence>
<evidence type="ECO:0000256" key="2">
    <source>
        <dbReference type="SAM" id="Phobius"/>
    </source>
</evidence>